<evidence type="ECO:0000313" key="2">
    <source>
        <dbReference type="Proteomes" id="UP000789405"/>
    </source>
</evidence>
<sequence>MDLHEYRKAKSPPPIGSNMKHLEIIKNESELPLWKACLAIFYSSLEFIFSYRSFLQLEHIAAKKILKARELPETEKLTEDLQIPYEQVQGEECVTKNKNSLLISEKLEFFSIDYNKEKIDEDKFNVTDKNIFTERKWKLESERFAENVLYELGMKCRYYNLVHSFILDSTDEFIKNAFKEEELFEIIKKENRDDPLEIDDEILESIDIAFSDTAYTFVVGCEKAGLASSERENCYRTLSNTEPIQRKAIGKKGDAYIRTIGSISMDWAALEDILIYLAGKIYFAKEKLRKLNIVGFAHAAGYICRYMKGDPLEVYADANNFSKSLDVLIEIICGK</sequence>
<dbReference type="EMBL" id="CAJVPY010005519">
    <property type="protein sequence ID" value="CAG8644868.1"/>
    <property type="molecule type" value="Genomic_DNA"/>
</dbReference>
<feature type="non-terminal residue" evidence="1">
    <location>
        <position position="335"/>
    </location>
</feature>
<accession>A0A9N9DMN0</accession>
<dbReference type="AlphaFoldDB" id="A0A9N9DMN0"/>
<dbReference type="Proteomes" id="UP000789405">
    <property type="component" value="Unassembled WGS sequence"/>
</dbReference>
<proteinExistence type="predicted"/>
<gene>
    <name evidence="1" type="ORF">DERYTH_LOCUS9860</name>
</gene>
<dbReference type="OrthoDB" id="2397721at2759"/>
<evidence type="ECO:0000313" key="1">
    <source>
        <dbReference type="EMBL" id="CAG8644868.1"/>
    </source>
</evidence>
<protein>
    <submittedName>
        <fullName evidence="1">20154_t:CDS:1</fullName>
    </submittedName>
</protein>
<organism evidence="1 2">
    <name type="scientific">Dentiscutata erythropus</name>
    <dbReference type="NCBI Taxonomy" id="1348616"/>
    <lineage>
        <taxon>Eukaryota</taxon>
        <taxon>Fungi</taxon>
        <taxon>Fungi incertae sedis</taxon>
        <taxon>Mucoromycota</taxon>
        <taxon>Glomeromycotina</taxon>
        <taxon>Glomeromycetes</taxon>
        <taxon>Diversisporales</taxon>
        <taxon>Gigasporaceae</taxon>
        <taxon>Dentiscutata</taxon>
    </lineage>
</organism>
<name>A0A9N9DMN0_9GLOM</name>
<reference evidence="1" key="1">
    <citation type="submission" date="2021-06" db="EMBL/GenBank/DDBJ databases">
        <authorList>
            <person name="Kallberg Y."/>
            <person name="Tangrot J."/>
            <person name="Rosling A."/>
        </authorList>
    </citation>
    <scope>NUCLEOTIDE SEQUENCE</scope>
    <source>
        <strain evidence="1">MA453B</strain>
    </source>
</reference>
<comment type="caution">
    <text evidence="1">The sequence shown here is derived from an EMBL/GenBank/DDBJ whole genome shotgun (WGS) entry which is preliminary data.</text>
</comment>
<keyword evidence="2" id="KW-1185">Reference proteome</keyword>